<dbReference type="InterPro" id="IPR044839">
    <property type="entry name" value="NDR1-like"/>
</dbReference>
<evidence type="ECO:0000256" key="5">
    <source>
        <dbReference type="SAM" id="Phobius"/>
    </source>
</evidence>
<evidence type="ECO:0000256" key="2">
    <source>
        <dbReference type="ARBA" id="ARBA00022692"/>
    </source>
</evidence>
<evidence type="ECO:0000313" key="8">
    <source>
        <dbReference type="Proteomes" id="UP000283530"/>
    </source>
</evidence>
<dbReference type="InterPro" id="IPR004864">
    <property type="entry name" value="LEA_2"/>
</dbReference>
<keyword evidence="8" id="KW-1185">Reference proteome</keyword>
<dbReference type="GO" id="GO:0098542">
    <property type="term" value="P:defense response to other organism"/>
    <property type="evidence" value="ECO:0007669"/>
    <property type="project" value="InterPro"/>
</dbReference>
<dbReference type="Proteomes" id="UP000283530">
    <property type="component" value="Unassembled WGS sequence"/>
</dbReference>
<sequence>MTDHHQKIHPVDVETAPSAPLVKHDSLSSIELHTPVQQFPPQHRTIPVRYSKPPKKRSCCCKFFCWTVSLLLILLVLIAATGGILYLVFRPKLPKYSVTSLQVSNLQVNNSDNSLSAAFNVAITARNPNKKIGIYYKEGSNISVWYGDTNLCHGALPAFYQGHQNTTILNVSLTGQTQFGSTLMSSLLEEQQQTGSIPLNLKVRVPVRVKFGSLKLRKVKFLVRCKLVVGNLTAASNLISIRTSSCKFKLRL</sequence>
<comment type="subcellular location">
    <subcellularLocation>
        <location evidence="1">Membrane</location>
        <topology evidence="1">Single-pass membrane protein</topology>
    </subcellularLocation>
</comment>
<evidence type="ECO:0000256" key="3">
    <source>
        <dbReference type="ARBA" id="ARBA00022989"/>
    </source>
</evidence>
<keyword evidence="3 5" id="KW-1133">Transmembrane helix</keyword>
<name>A0A3S3MF57_9MAGN</name>
<reference evidence="7 8" key="1">
    <citation type="journal article" date="2019" name="Nat. Plants">
        <title>Stout camphor tree genome fills gaps in understanding of flowering plant genome evolution.</title>
        <authorList>
            <person name="Chaw S.M."/>
            <person name="Liu Y.C."/>
            <person name="Wu Y.W."/>
            <person name="Wang H.Y."/>
            <person name="Lin C.I."/>
            <person name="Wu C.S."/>
            <person name="Ke H.M."/>
            <person name="Chang L.Y."/>
            <person name="Hsu C.Y."/>
            <person name="Yang H.T."/>
            <person name="Sudianto E."/>
            <person name="Hsu M.H."/>
            <person name="Wu K.P."/>
            <person name="Wang L.N."/>
            <person name="Leebens-Mack J.H."/>
            <person name="Tsai I.J."/>
        </authorList>
    </citation>
    <scope>NUCLEOTIDE SEQUENCE [LARGE SCALE GENOMIC DNA]</scope>
    <source>
        <strain evidence="8">cv. Chaw 1501</strain>
        <tissue evidence="7">Young leaves</tissue>
    </source>
</reference>
<dbReference type="EMBL" id="QPKB01000003">
    <property type="protein sequence ID" value="RWR78722.1"/>
    <property type="molecule type" value="Genomic_DNA"/>
</dbReference>
<dbReference type="PANTHER" id="PTHR31234">
    <property type="entry name" value="LATE EMBRYOGENESIS ABUNDANT (LEA) HYDROXYPROLINE-RICH GLYCOPROTEIN FAMILY"/>
    <property type="match status" value="1"/>
</dbReference>
<comment type="caution">
    <text evidence="7">The sequence shown here is derived from an EMBL/GenBank/DDBJ whole genome shotgun (WGS) entry which is preliminary data.</text>
</comment>
<dbReference type="PANTHER" id="PTHR31234:SF72">
    <property type="entry name" value="NDR1_HIN1-LIKE PROTEIN 6"/>
    <property type="match status" value="1"/>
</dbReference>
<evidence type="ECO:0000313" key="7">
    <source>
        <dbReference type="EMBL" id="RWR78722.1"/>
    </source>
</evidence>
<evidence type="ECO:0000259" key="6">
    <source>
        <dbReference type="Pfam" id="PF03168"/>
    </source>
</evidence>
<dbReference type="STRING" id="337451.A0A3S3MF57"/>
<proteinExistence type="predicted"/>
<keyword evidence="2 5" id="KW-0812">Transmembrane</keyword>
<feature type="domain" description="Late embryogenesis abundant protein LEA-2 subgroup" evidence="6">
    <location>
        <begin position="123"/>
        <end position="223"/>
    </location>
</feature>
<organism evidence="7 8">
    <name type="scientific">Cinnamomum micranthum f. kanehirae</name>
    <dbReference type="NCBI Taxonomy" id="337451"/>
    <lineage>
        <taxon>Eukaryota</taxon>
        <taxon>Viridiplantae</taxon>
        <taxon>Streptophyta</taxon>
        <taxon>Embryophyta</taxon>
        <taxon>Tracheophyta</taxon>
        <taxon>Spermatophyta</taxon>
        <taxon>Magnoliopsida</taxon>
        <taxon>Magnoliidae</taxon>
        <taxon>Laurales</taxon>
        <taxon>Lauraceae</taxon>
        <taxon>Cinnamomum</taxon>
    </lineage>
</organism>
<evidence type="ECO:0000256" key="4">
    <source>
        <dbReference type="ARBA" id="ARBA00023136"/>
    </source>
</evidence>
<dbReference type="AlphaFoldDB" id="A0A3S3MF57"/>
<dbReference type="GO" id="GO:0005886">
    <property type="term" value="C:plasma membrane"/>
    <property type="evidence" value="ECO:0007669"/>
    <property type="project" value="TreeGrafter"/>
</dbReference>
<evidence type="ECO:0000256" key="1">
    <source>
        <dbReference type="ARBA" id="ARBA00004167"/>
    </source>
</evidence>
<protein>
    <submittedName>
        <fullName evidence="7">Protein YLS9-like protein</fullName>
    </submittedName>
</protein>
<dbReference type="OrthoDB" id="1934907at2759"/>
<gene>
    <name evidence="7" type="ORF">CKAN_00726800</name>
</gene>
<dbReference type="Pfam" id="PF03168">
    <property type="entry name" value="LEA_2"/>
    <property type="match status" value="1"/>
</dbReference>
<feature type="transmembrane region" description="Helical" evidence="5">
    <location>
        <begin position="63"/>
        <end position="89"/>
    </location>
</feature>
<keyword evidence="4 5" id="KW-0472">Membrane</keyword>
<accession>A0A3S3MF57</accession>